<keyword evidence="2" id="KW-1185">Reference proteome</keyword>
<dbReference type="Proteomes" id="UP000005237">
    <property type="component" value="Unassembled WGS sequence"/>
</dbReference>
<organism evidence="1 2">
    <name type="scientific">Caenorhabditis japonica</name>
    <dbReference type="NCBI Taxonomy" id="281687"/>
    <lineage>
        <taxon>Eukaryota</taxon>
        <taxon>Metazoa</taxon>
        <taxon>Ecdysozoa</taxon>
        <taxon>Nematoda</taxon>
        <taxon>Chromadorea</taxon>
        <taxon>Rhabditida</taxon>
        <taxon>Rhabditina</taxon>
        <taxon>Rhabditomorpha</taxon>
        <taxon>Rhabditoidea</taxon>
        <taxon>Rhabditidae</taxon>
        <taxon>Peloderinae</taxon>
        <taxon>Caenorhabditis</taxon>
    </lineage>
</organism>
<proteinExistence type="predicted"/>
<dbReference type="EnsemblMetazoa" id="CJA34624.1">
    <property type="protein sequence ID" value="CJA34624.1"/>
    <property type="gene ID" value="WBGene00210471"/>
</dbReference>
<reference evidence="2" key="1">
    <citation type="submission" date="2010-08" db="EMBL/GenBank/DDBJ databases">
        <authorList>
            <consortium name="Caenorhabditis japonica Sequencing Consortium"/>
            <person name="Wilson R.K."/>
        </authorList>
    </citation>
    <scope>NUCLEOTIDE SEQUENCE [LARGE SCALE GENOMIC DNA]</scope>
    <source>
        <strain evidence="2">DF5081</strain>
    </source>
</reference>
<protein>
    <submittedName>
        <fullName evidence="1">Uncharacterized protein</fullName>
    </submittedName>
</protein>
<sequence length="84" mass="9531">MFDYNDDMHIDVGNGMAVIGIDMSSSMQTYNFPNWSNSTYEVRSAGGKLLREPFYSYARPQLDCTFLYGFPTWDTLNCPPGPIT</sequence>
<evidence type="ECO:0000313" key="1">
    <source>
        <dbReference type="EnsemblMetazoa" id="CJA34624.1"/>
    </source>
</evidence>
<name>A0A8R1EDU6_CAEJA</name>
<accession>A0A8R1EDU6</accession>
<dbReference type="AlphaFoldDB" id="A0A8R1EDU6"/>
<evidence type="ECO:0000313" key="2">
    <source>
        <dbReference type="Proteomes" id="UP000005237"/>
    </source>
</evidence>
<reference evidence="1" key="2">
    <citation type="submission" date="2022-06" db="UniProtKB">
        <authorList>
            <consortium name="EnsemblMetazoa"/>
        </authorList>
    </citation>
    <scope>IDENTIFICATION</scope>
    <source>
        <strain evidence="1">DF5081</strain>
    </source>
</reference>